<protein>
    <submittedName>
        <fullName evidence="2">Galactinol synthase 2</fullName>
    </submittedName>
</protein>
<feature type="region of interest" description="Disordered" evidence="1">
    <location>
        <begin position="87"/>
        <end position="109"/>
    </location>
</feature>
<comment type="caution">
    <text evidence="2">The sequence shown here is derived from an EMBL/GenBank/DDBJ whole genome shotgun (WGS) entry which is preliminary data.</text>
</comment>
<reference evidence="2" key="2">
    <citation type="submission" date="2023-06" db="EMBL/GenBank/DDBJ databases">
        <authorList>
            <person name="Ma L."/>
            <person name="Liu K.-W."/>
            <person name="Li Z."/>
            <person name="Hsiao Y.-Y."/>
            <person name="Qi Y."/>
            <person name="Fu T."/>
            <person name="Tang G."/>
            <person name="Zhang D."/>
            <person name="Sun W.-H."/>
            <person name="Liu D.-K."/>
            <person name="Li Y."/>
            <person name="Chen G.-Z."/>
            <person name="Liu X.-D."/>
            <person name="Liao X.-Y."/>
            <person name="Jiang Y.-T."/>
            <person name="Yu X."/>
            <person name="Hao Y."/>
            <person name="Huang J."/>
            <person name="Zhao X.-W."/>
            <person name="Ke S."/>
            <person name="Chen Y.-Y."/>
            <person name="Wu W.-L."/>
            <person name="Hsu J.-L."/>
            <person name="Lin Y.-F."/>
            <person name="Huang M.-D."/>
            <person name="Li C.-Y."/>
            <person name="Huang L."/>
            <person name="Wang Z.-W."/>
            <person name="Zhao X."/>
            <person name="Zhong W.-Y."/>
            <person name="Peng D.-H."/>
            <person name="Ahmad S."/>
            <person name="Lan S."/>
            <person name="Zhang J.-S."/>
            <person name="Tsai W.-C."/>
            <person name="Van De Peer Y."/>
            <person name="Liu Z.-J."/>
        </authorList>
    </citation>
    <scope>NUCLEOTIDE SEQUENCE</scope>
    <source>
        <strain evidence="2">CP</strain>
        <tissue evidence="2">Leaves</tissue>
    </source>
</reference>
<dbReference type="Proteomes" id="UP001180020">
    <property type="component" value="Unassembled WGS sequence"/>
</dbReference>
<accession>A0AAV9CU96</accession>
<dbReference type="EMBL" id="JAUJYO010000017">
    <property type="protein sequence ID" value="KAK1292761.1"/>
    <property type="molecule type" value="Genomic_DNA"/>
</dbReference>
<evidence type="ECO:0000313" key="3">
    <source>
        <dbReference type="Proteomes" id="UP001180020"/>
    </source>
</evidence>
<dbReference type="AlphaFoldDB" id="A0AAV9CU96"/>
<name>A0AAV9CU96_ACOCL</name>
<keyword evidence="3" id="KW-1185">Reference proteome</keyword>
<evidence type="ECO:0000313" key="2">
    <source>
        <dbReference type="EMBL" id="KAK1292761.1"/>
    </source>
</evidence>
<reference evidence="2" key="1">
    <citation type="journal article" date="2023" name="Nat. Commun.">
        <title>Diploid and tetraploid genomes of Acorus and the evolution of monocots.</title>
        <authorList>
            <person name="Ma L."/>
            <person name="Liu K.W."/>
            <person name="Li Z."/>
            <person name="Hsiao Y.Y."/>
            <person name="Qi Y."/>
            <person name="Fu T."/>
            <person name="Tang G.D."/>
            <person name="Zhang D."/>
            <person name="Sun W.H."/>
            <person name="Liu D.K."/>
            <person name="Li Y."/>
            <person name="Chen G.Z."/>
            <person name="Liu X.D."/>
            <person name="Liao X.Y."/>
            <person name="Jiang Y.T."/>
            <person name="Yu X."/>
            <person name="Hao Y."/>
            <person name="Huang J."/>
            <person name="Zhao X.W."/>
            <person name="Ke S."/>
            <person name="Chen Y.Y."/>
            <person name="Wu W.L."/>
            <person name="Hsu J.L."/>
            <person name="Lin Y.F."/>
            <person name="Huang M.D."/>
            <person name="Li C.Y."/>
            <person name="Huang L."/>
            <person name="Wang Z.W."/>
            <person name="Zhao X."/>
            <person name="Zhong W.Y."/>
            <person name="Peng D.H."/>
            <person name="Ahmad S."/>
            <person name="Lan S."/>
            <person name="Zhang J.S."/>
            <person name="Tsai W.C."/>
            <person name="Van de Peer Y."/>
            <person name="Liu Z.J."/>
        </authorList>
    </citation>
    <scope>NUCLEOTIDE SEQUENCE</scope>
    <source>
        <strain evidence="2">CP</strain>
    </source>
</reference>
<gene>
    <name evidence="2" type="primary">GOLS2</name>
    <name evidence="2" type="ORF">QJS10_CPB17g00945</name>
</gene>
<proteinExistence type="predicted"/>
<evidence type="ECO:0000256" key="1">
    <source>
        <dbReference type="SAM" id="MobiDB-lite"/>
    </source>
</evidence>
<sequence>MDCSFCGKTWSHTRQYQIGYCQQCRRGGRGRTRRGHVPHCTSKQKDAFDLVKVHVLWVTPKHRQHQIVNQRDSDSHVEQLGSNTNMPALKYSEGRVPASSGHVPLSGHC</sequence>
<organism evidence="2 3">
    <name type="scientific">Acorus calamus</name>
    <name type="common">Sweet flag</name>
    <dbReference type="NCBI Taxonomy" id="4465"/>
    <lineage>
        <taxon>Eukaryota</taxon>
        <taxon>Viridiplantae</taxon>
        <taxon>Streptophyta</taxon>
        <taxon>Embryophyta</taxon>
        <taxon>Tracheophyta</taxon>
        <taxon>Spermatophyta</taxon>
        <taxon>Magnoliopsida</taxon>
        <taxon>Liliopsida</taxon>
        <taxon>Acoraceae</taxon>
        <taxon>Acorus</taxon>
    </lineage>
</organism>